<comment type="caution">
    <text evidence="1">The sequence shown here is derived from an EMBL/GenBank/DDBJ whole genome shotgun (WGS) entry which is preliminary data.</text>
</comment>
<accession>A0ABS6B1F3</accession>
<dbReference type="EMBL" id="JAHKNI010000007">
    <property type="protein sequence ID" value="MBU3064089.1"/>
    <property type="molecule type" value="Genomic_DNA"/>
</dbReference>
<evidence type="ECO:0008006" key="3">
    <source>
        <dbReference type="Google" id="ProtNLM"/>
    </source>
</evidence>
<protein>
    <recommendedName>
        <fullName evidence="3">DUF3987 domain-containing protein</fullName>
    </recommendedName>
</protein>
<sequence length="433" mass="47093">MLSEPQQTVDADPHAEFWERRPILTHIRDAARSLGASPWATLGCVLCRAAVSVEPNVKIPAIVAGYASLNLFCAAAGESGLGKGAADRAARQVVRFVDSSGHDIPVMPLNPGTGEGLAKTFIREDESTGERLTRALMAINEIRTLESLMARQGATLESQLLQVFSGEALGFNNAAKATTTAVAEHSYRLCVIVGVQPENAGSLLSAAKDGLPQRFLWMPVEDPYAPPPELVTDDGSGAAELPVIEARTVQITGYKAEDVILNVPAAVVNKIRLDRHRRITGADNSPLDSHRNLMQLKVAAALMILDGRCNSGVPLITMDDWKLAGTILNMSDRVRTKMARILNERVREASRARAELKADEADILTDRADSHDRKRIHGSIVRCLERRGSATRKDLRINLAAKLRDRFEAELAELQSDGVITFDGSLYRLVPTD</sequence>
<dbReference type="Proteomes" id="UP000733379">
    <property type="component" value="Unassembled WGS sequence"/>
</dbReference>
<keyword evidence="2" id="KW-1185">Reference proteome</keyword>
<evidence type="ECO:0000313" key="2">
    <source>
        <dbReference type="Proteomes" id="UP000733379"/>
    </source>
</evidence>
<organism evidence="1 2">
    <name type="scientific">Nocardia albiluteola</name>
    <dbReference type="NCBI Taxonomy" id="2842303"/>
    <lineage>
        <taxon>Bacteria</taxon>
        <taxon>Bacillati</taxon>
        <taxon>Actinomycetota</taxon>
        <taxon>Actinomycetes</taxon>
        <taxon>Mycobacteriales</taxon>
        <taxon>Nocardiaceae</taxon>
        <taxon>Nocardia</taxon>
    </lineage>
</organism>
<evidence type="ECO:0000313" key="1">
    <source>
        <dbReference type="EMBL" id="MBU3064089.1"/>
    </source>
</evidence>
<proteinExistence type="predicted"/>
<name>A0ABS6B1F3_9NOCA</name>
<gene>
    <name evidence="1" type="ORF">KO481_21470</name>
</gene>
<reference evidence="1 2" key="1">
    <citation type="submission" date="2021-06" db="EMBL/GenBank/DDBJ databases">
        <title>Actinomycetes sequencing.</title>
        <authorList>
            <person name="Shan Q."/>
        </authorList>
    </citation>
    <scope>NUCLEOTIDE SEQUENCE [LARGE SCALE GENOMIC DNA]</scope>
    <source>
        <strain evidence="1 2">NEAU-G5</strain>
    </source>
</reference>